<dbReference type="InterPro" id="IPR006127">
    <property type="entry name" value="ZnuA-like"/>
</dbReference>
<dbReference type="Gene3D" id="3.40.50.1980">
    <property type="entry name" value="Nitrogenase molybdenum iron protein domain"/>
    <property type="match status" value="2"/>
</dbReference>
<keyword evidence="3" id="KW-0813">Transport</keyword>
<dbReference type="RefSeq" id="WP_093973443.1">
    <property type="nucleotide sequence ID" value="NZ_FXXQ01000004.1"/>
</dbReference>
<evidence type="ECO:0000313" key="8">
    <source>
        <dbReference type="EMBL" id="SMX23460.1"/>
    </source>
</evidence>
<dbReference type="GO" id="GO:0046872">
    <property type="term" value="F:metal ion binding"/>
    <property type="evidence" value="ECO:0007669"/>
    <property type="project" value="InterPro"/>
</dbReference>
<feature type="region of interest" description="Disordered" evidence="6">
    <location>
        <begin position="121"/>
        <end position="156"/>
    </location>
</feature>
<accession>A0A238J0E9</accession>
<keyword evidence="5" id="KW-0406">Ion transport</keyword>
<keyword evidence="5" id="KW-0862">Zinc</keyword>
<feature type="compositionally biased region" description="Basic and acidic residues" evidence="6">
    <location>
        <begin position="130"/>
        <end position="156"/>
    </location>
</feature>
<proteinExistence type="inferred from homology"/>
<feature type="signal peptide" evidence="7">
    <location>
        <begin position="1"/>
        <end position="21"/>
    </location>
</feature>
<keyword evidence="9" id="KW-1185">Reference proteome</keyword>
<dbReference type="PANTHER" id="PTHR42953">
    <property type="entry name" value="HIGH-AFFINITY ZINC UPTAKE SYSTEM PROTEIN ZNUA-RELATED"/>
    <property type="match status" value="1"/>
</dbReference>
<evidence type="ECO:0000313" key="9">
    <source>
        <dbReference type="Proteomes" id="UP000201838"/>
    </source>
</evidence>
<dbReference type="Proteomes" id="UP000201838">
    <property type="component" value="Unassembled WGS sequence"/>
</dbReference>
<dbReference type="PANTHER" id="PTHR42953:SF3">
    <property type="entry name" value="HIGH-AFFINITY ZINC UPTAKE SYSTEM PROTEIN ZNUA"/>
    <property type="match status" value="1"/>
</dbReference>
<dbReference type="SUPFAM" id="SSF53807">
    <property type="entry name" value="Helical backbone' metal receptor"/>
    <property type="match status" value="1"/>
</dbReference>
<evidence type="ECO:0000256" key="7">
    <source>
        <dbReference type="SAM" id="SignalP"/>
    </source>
</evidence>
<reference evidence="9" key="1">
    <citation type="submission" date="2017-05" db="EMBL/GenBank/DDBJ databases">
        <authorList>
            <person name="Rodrigo-Torres L."/>
            <person name="Arahal R. D."/>
            <person name="Lucena T."/>
        </authorList>
    </citation>
    <scope>NUCLEOTIDE SEQUENCE [LARGE SCALE GENOMIC DNA]</scope>
    <source>
        <strain evidence="9">CECT 8489</strain>
    </source>
</reference>
<evidence type="ECO:0000256" key="2">
    <source>
        <dbReference type="ARBA" id="ARBA00015915"/>
    </source>
</evidence>
<sequence length="325" mass="34963">MQPLKIALSALIAGLPSMTLADAPRVVADIAPVHSLVAQIMDGVGEPDLLLPAVTSPHDYSLRPSDARILQDADAVFWVGGALTPWLAETLETLSASATTISLIESEGTVRRAFREGATFAKVGEDDDHDHDHGHKDEDDHDHAEAAHDTHDHSGLDPHAWLDPVNASTWLKVIASELSRIDPENSSLYQSNLSNSLRVINVLTQELEEDLRSVAPLRFVVLHDGYRYFEDRFGMRAVGAISASDAAAPSAGRVRAIRHAIKEQGVSCLFTEVQLDAPIVDVFAGETDIAVGTLDPLGALLEPGKDLYAEKMKGIAAAFKACMSL</sequence>
<evidence type="ECO:0000256" key="5">
    <source>
        <dbReference type="ARBA" id="ARBA00022906"/>
    </source>
</evidence>
<dbReference type="AlphaFoldDB" id="A0A238J0E9"/>
<organism evidence="8 9">
    <name type="scientific">Boseongicola aestuarii</name>
    <dbReference type="NCBI Taxonomy" id="1470561"/>
    <lineage>
        <taxon>Bacteria</taxon>
        <taxon>Pseudomonadati</taxon>
        <taxon>Pseudomonadota</taxon>
        <taxon>Alphaproteobacteria</taxon>
        <taxon>Rhodobacterales</taxon>
        <taxon>Paracoccaceae</taxon>
        <taxon>Boseongicola</taxon>
    </lineage>
</organism>
<protein>
    <recommendedName>
        <fullName evidence="2">High-affinity zinc uptake system protein ZnuA</fullName>
    </recommendedName>
</protein>
<keyword evidence="4 7" id="KW-0732">Signal</keyword>
<comment type="similarity">
    <text evidence="1">Belongs to the bacterial solute-binding protein 9 family.</text>
</comment>
<feature type="chain" id="PRO_5013257770" description="High-affinity zinc uptake system protein ZnuA" evidence="7">
    <location>
        <begin position="22"/>
        <end position="325"/>
    </location>
</feature>
<dbReference type="OrthoDB" id="7346865at2"/>
<dbReference type="InterPro" id="IPR050492">
    <property type="entry name" value="Bact_metal-bind_prot9"/>
</dbReference>
<dbReference type="EMBL" id="FXXQ01000004">
    <property type="protein sequence ID" value="SMX23460.1"/>
    <property type="molecule type" value="Genomic_DNA"/>
</dbReference>
<gene>
    <name evidence="8" type="primary">znuA</name>
    <name evidence="8" type="ORF">BOA8489_01567</name>
</gene>
<dbReference type="Pfam" id="PF01297">
    <property type="entry name" value="ZnuA"/>
    <property type="match status" value="1"/>
</dbReference>
<keyword evidence="5" id="KW-0864">Zinc transport</keyword>
<dbReference type="GO" id="GO:0006829">
    <property type="term" value="P:zinc ion transport"/>
    <property type="evidence" value="ECO:0007669"/>
    <property type="project" value="UniProtKB-KW"/>
</dbReference>
<evidence type="ECO:0000256" key="1">
    <source>
        <dbReference type="ARBA" id="ARBA00011028"/>
    </source>
</evidence>
<evidence type="ECO:0000256" key="3">
    <source>
        <dbReference type="ARBA" id="ARBA00022448"/>
    </source>
</evidence>
<evidence type="ECO:0000256" key="4">
    <source>
        <dbReference type="ARBA" id="ARBA00022729"/>
    </source>
</evidence>
<evidence type="ECO:0000256" key="6">
    <source>
        <dbReference type="SAM" id="MobiDB-lite"/>
    </source>
</evidence>
<name>A0A238J0E9_9RHOB</name>